<dbReference type="EMBL" id="JACEFO010001730">
    <property type="protein sequence ID" value="KAF8715908.1"/>
    <property type="molecule type" value="Genomic_DNA"/>
</dbReference>
<dbReference type="InterPro" id="IPR045261">
    <property type="entry name" value="MORC_ATPase"/>
</dbReference>
<keyword evidence="6" id="KW-1185">Reference proteome</keyword>
<dbReference type="OrthoDB" id="689266at2759"/>
<dbReference type="Pfam" id="PF17942">
    <property type="entry name" value="Morc6_S5"/>
    <property type="match status" value="1"/>
</dbReference>
<evidence type="ECO:0000256" key="1">
    <source>
        <dbReference type="ARBA" id="ARBA00022763"/>
    </source>
</evidence>
<dbReference type="Proteomes" id="UP000636709">
    <property type="component" value="Unassembled WGS sequence"/>
</dbReference>
<organism evidence="5 6">
    <name type="scientific">Digitaria exilis</name>
    <dbReference type="NCBI Taxonomy" id="1010633"/>
    <lineage>
        <taxon>Eukaryota</taxon>
        <taxon>Viridiplantae</taxon>
        <taxon>Streptophyta</taxon>
        <taxon>Embryophyta</taxon>
        <taxon>Tracheophyta</taxon>
        <taxon>Spermatophyta</taxon>
        <taxon>Magnoliopsida</taxon>
        <taxon>Liliopsida</taxon>
        <taxon>Poales</taxon>
        <taxon>Poaceae</taxon>
        <taxon>PACMAD clade</taxon>
        <taxon>Panicoideae</taxon>
        <taxon>Panicodae</taxon>
        <taxon>Paniceae</taxon>
        <taxon>Anthephorinae</taxon>
        <taxon>Digitaria</taxon>
    </lineage>
</organism>
<dbReference type="PANTHER" id="PTHR23336:SF50">
    <property type="entry name" value="PROTEIN MICRORCHIDIA 1-RELATED"/>
    <property type="match status" value="1"/>
</dbReference>
<dbReference type="GO" id="GO:0006281">
    <property type="term" value="P:DNA repair"/>
    <property type="evidence" value="ECO:0007669"/>
    <property type="project" value="UniProtKB-KW"/>
</dbReference>
<evidence type="ECO:0000313" key="6">
    <source>
        <dbReference type="Proteomes" id="UP000636709"/>
    </source>
</evidence>
<gene>
    <name evidence="5" type="ORF">HU200_026868</name>
</gene>
<dbReference type="InterPro" id="IPR041006">
    <property type="entry name" value="Morc_S5"/>
</dbReference>
<feature type="region of interest" description="Disordered" evidence="3">
    <location>
        <begin position="551"/>
        <end position="591"/>
    </location>
</feature>
<name>A0A835ERJ6_9POAL</name>
<evidence type="ECO:0000259" key="4">
    <source>
        <dbReference type="Pfam" id="PF17942"/>
    </source>
</evidence>
<evidence type="ECO:0000313" key="5">
    <source>
        <dbReference type="EMBL" id="KAF8715908.1"/>
    </source>
</evidence>
<evidence type="ECO:0000256" key="3">
    <source>
        <dbReference type="SAM" id="MobiDB-lite"/>
    </source>
</evidence>
<dbReference type="GO" id="GO:0005634">
    <property type="term" value="C:nucleus"/>
    <property type="evidence" value="ECO:0007669"/>
    <property type="project" value="TreeGrafter"/>
</dbReference>
<proteinExistence type="predicted"/>
<keyword evidence="1" id="KW-0227">DNA damage</keyword>
<dbReference type="GO" id="GO:0016887">
    <property type="term" value="F:ATP hydrolysis activity"/>
    <property type="evidence" value="ECO:0007669"/>
    <property type="project" value="InterPro"/>
</dbReference>
<dbReference type="AlphaFoldDB" id="A0A835ERJ6"/>
<feature type="compositionally biased region" description="Polar residues" evidence="3">
    <location>
        <begin position="560"/>
        <end position="580"/>
    </location>
</feature>
<feature type="region of interest" description="Disordered" evidence="3">
    <location>
        <begin position="301"/>
        <end position="328"/>
    </location>
</feature>
<evidence type="ECO:0000256" key="2">
    <source>
        <dbReference type="ARBA" id="ARBA00023204"/>
    </source>
</evidence>
<comment type="caution">
    <text evidence="5">The sequence shown here is derived from an EMBL/GenBank/DDBJ whole genome shotgun (WGS) entry which is preliminary data.</text>
</comment>
<dbReference type="PANTHER" id="PTHR23336">
    <property type="entry name" value="ZINC FINGER CW-TYPE COILED-COIL DOMAIN PROTEIN 3"/>
    <property type="match status" value="1"/>
</dbReference>
<sequence>MDTKGAVKVYARRHTSQTEADTCQASTHLGKRERDAQTCRVLQPVDQILSRLNVIAAVGSTSYAARSSARRLSTSSQVSGAVATDETQCPPGQSQDFIHMELVRPKLQDGTETLHKWIFGAVAELLDNAVDEVPHGATKVLIDSVVNPRNGSPSLLFNDIGPHGTKIIVFNLSRHTRGDSDLDFNTDTEPFVPAYGFSHRNQSIVGVLQPDHLKPARNKQDFQWSQDLEALQKILKEMGKEFWKQRKGKELKDAASQLSLAPAGSHDEANLIGNDTTVMHSQMTPSAPTHLAATIVQSSSRDMPSDTVPKAPAPCLPLFPTTPTGDKQKRVKGMADAWDQCNIFNGVPPRRPTTLPFGWNSGTSSHGIGSTPAPHLSTSAIASMAGDGHWQTTPAVARTNVYGMNINGTSTFTAPWPAYLVPPFSQPNSSVGSNGAMRVPAPHLAAVYRPATPASSRTGSALPLPETQVASASNRGSLAPSHSVQAGAVVALRDLPPIKMDHDGAYDDIAILLSVGLTAPTEGAEATSATATPAMTMIDTRDSGASAFHPWCPPGFKSVDGSSSSRQAQELQGDSNQGEQGATPLLDLFKP</sequence>
<feature type="domain" description="Morc S5" evidence="4">
    <location>
        <begin position="198"/>
        <end position="243"/>
    </location>
</feature>
<protein>
    <recommendedName>
        <fullName evidence="4">Morc S5 domain-containing protein</fullName>
    </recommendedName>
</protein>
<keyword evidence="2" id="KW-0234">DNA repair</keyword>
<reference evidence="5" key="1">
    <citation type="submission" date="2020-07" db="EMBL/GenBank/DDBJ databases">
        <title>Genome sequence and genetic diversity analysis of an under-domesticated orphan crop, white fonio (Digitaria exilis).</title>
        <authorList>
            <person name="Bennetzen J.L."/>
            <person name="Chen S."/>
            <person name="Ma X."/>
            <person name="Wang X."/>
            <person name="Yssel A.E.J."/>
            <person name="Chaluvadi S.R."/>
            <person name="Johnson M."/>
            <person name="Gangashetty P."/>
            <person name="Hamidou F."/>
            <person name="Sanogo M.D."/>
            <person name="Zwaenepoel A."/>
            <person name="Wallace J."/>
            <person name="Van De Peer Y."/>
            <person name="Van Deynze A."/>
        </authorList>
    </citation>
    <scope>NUCLEOTIDE SEQUENCE</scope>
    <source>
        <tissue evidence="5">Leaves</tissue>
    </source>
</reference>
<accession>A0A835ERJ6</accession>